<dbReference type="Proteomes" id="UP000005621">
    <property type="component" value="Unassembled WGS sequence"/>
</dbReference>
<evidence type="ECO:0008006" key="3">
    <source>
        <dbReference type="Google" id="ProtNLM"/>
    </source>
</evidence>
<dbReference type="CDD" id="cd11540">
    <property type="entry name" value="NTP-PPase_u3"/>
    <property type="match status" value="1"/>
</dbReference>
<evidence type="ECO:0000313" key="2">
    <source>
        <dbReference type="Proteomes" id="UP000005621"/>
    </source>
</evidence>
<dbReference type="AlphaFoldDB" id="F9Q525"/>
<comment type="caution">
    <text evidence="1">The sequence shown here is derived from an EMBL/GenBank/DDBJ whole genome shotgun (WGS) entry which is preliminary data.</text>
</comment>
<organism evidence="1 2">
    <name type="scientific">Streptococcus oralis SK313</name>
    <dbReference type="NCBI Taxonomy" id="1035190"/>
    <lineage>
        <taxon>Bacteria</taxon>
        <taxon>Bacillati</taxon>
        <taxon>Bacillota</taxon>
        <taxon>Bacilli</taxon>
        <taxon>Lactobacillales</taxon>
        <taxon>Streptococcaceae</taxon>
        <taxon>Streptococcus</taxon>
    </lineage>
</organism>
<dbReference type="SUPFAM" id="SSF101386">
    <property type="entry name" value="all-alpha NTP pyrophosphatases"/>
    <property type="match status" value="1"/>
</dbReference>
<proteinExistence type="predicted"/>
<gene>
    <name evidence="1" type="ORF">HMPREF9950_1945</name>
</gene>
<reference evidence="1 2" key="1">
    <citation type="submission" date="2011-07" db="EMBL/GenBank/DDBJ databases">
        <authorList>
            <person name="Harkins D.M."/>
            <person name="Madupu R."/>
            <person name="Durkin A.S."/>
            <person name="Torralba M."/>
            <person name="Methe B."/>
            <person name="Sutton G.G."/>
            <person name="Nelson K.E."/>
        </authorList>
    </citation>
    <scope>NUCLEOTIDE SEQUENCE [LARGE SCALE GENOMIC DNA]</scope>
    <source>
        <strain evidence="1 2">SK313</strain>
    </source>
</reference>
<evidence type="ECO:0000313" key="1">
    <source>
        <dbReference type="EMBL" id="EGV00700.1"/>
    </source>
</evidence>
<dbReference type="Gene3D" id="1.10.287.1080">
    <property type="entry name" value="MazG-like"/>
    <property type="match status" value="1"/>
</dbReference>
<dbReference type="PATRIC" id="fig|1035190.4.peg.1851"/>
<sequence length="164" mass="18447">MNTKMNLEEKVQQWFVDRNLHEANPVKQFLKLMEESGELFEGIAKDKSELIYDALGDIQVVMIGLEQQIKNGAQISANQQELELLLMVSSLGNIAQKLYAHVCHNETHMPLIKSDLMFLDSVISSVSLFNGTDAESCLQIAYDAIKDRKGKMIDGVFVKEEDLG</sequence>
<dbReference type="EMBL" id="AFUU01000005">
    <property type="protein sequence ID" value="EGV00700.1"/>
    <property type="molecule type" value="Genomic_DNA"/>
</dbReference>
<name>F9Q525_STROR</name>
<protein>
    <recommendedName>
        <fullName evidence="3">MazG nucleotide pyrophosphohydrolase domain protein</fullName>
    </recommendedName>
</protein>
<accession>F9Q525</accession>